<sequence>MESKIFSQLPLGVSDFHKLRELEKIYVDKTNLLYELITTFEKVFLARPRRFGKSLLVSTFESLFKHGTRDFKGLAIEKLWNDKTYKVIRLDFSNLKDFSTEEEFSILLDEYFAILMAQNEITVSKEPNFGGFSSFIYWLGLQPSNSVVVLIDEYDAPLTVCMNNPELFDFVRKKLSRLYASFKNYEGVIRFLFLTGISKFNKTSIFSELNTLTDISLSPRYGSLLGYTHEEVVEYFKNYLDRSAKALGIESDQLLDKLVSQYDGFCFEETVSKKVFAPWSLLSFFAEPERGFKNYWFESGGRPYALLEYLKSHALRHPEEYGKLKSIALTELTSSSDIKTLSDVALLTQAGYLTLKNIVGTTAYVGYPNEEVKTSMAQLYTERLLAGHTVEQVGADNIAHRLASENIEDIFHLLNKLFGSIDYQKYPIRDEASVRAFVQVFFSGAGLNPIVEHHNAKGRSDLEVKVGVRYWVFEFKVCNSENDGKELLKEAILQLQRKEYGLQELEEQILRVALVFSLEKRKFIEFSQCD</sequence>
<organism evidence="2 3">
    <name type="scientific">Parasutterella excrementihominis</name>
    <dbReference type="NCBI Taxonomy" id="487175"/>
    <lineage>
        <taxon>Bacteria</taxon>
        <taxon>Pseudomonadati</taxon>
        <taxon>Pseudomonadota</taxon>
        <taxon>Betaproteobacteria</taxon>
        <taxon>Burkholderiales</taxon>
        <taxon>Sutterellaceae</taxon>
        <taxon>Parasutterella</taxon>
    </lineage>
</organism>
<dbReference type="InterPro" id="IPR018631">
    <property type="entry name" value="AAA-ATPase-like_dom"/>
</dbReference>
<dbReference type="RefSeq" id="WP_118631829.1">
    <property type="nucleotide sequence ID" value="NZ_CATWOM010000004.1"/>
</dbReference>
<gene>
    <name evidence="2" type="ORF">GMD42_11295</name>
</gene>
<dbReference type="Pfam" id="PF09820">
    <property type="entry name" value="AAA-ATPase_like"/>
    <property type="match status" value="1"/>
</dbReference>
<reference evidence="2 3" key="1">
    <citation type="journal article" date="2019" name="Nat. Med.">
        <title>A library of human gut bacterial isolates paired with longitudinal multiomics data enables mechanistic microbiome research.</title>
        <authorList>
            <person name="Poyet M."/>
            <person name="Groussin M."/>
            <person name="Gibbons S.M."/>
            <person name="Avila-Pacheco J."/>
            <person name="Jiang X."/>
            <person name="Kearney S.M."/>
            <person name="Perrotta A.R."/>
            <person name="Berdy B."/>
            <person name="Zhao S."/>
            <person name="Lieberman T.D."/>
            <person name="Swanson P.K."/>
            <person name="Smith M."/>
            <person name="Roesemann S."/>
            <person name="Alexander J.E."/>
            <person name="Rich S.A."/>
            <person name="Livny J."/>
            <person name="Vlamakis H."/>
            <person name="Clish C."/>
            <person name="Bullock K."/>
            <person name="Deik A."/>
            <person name="Scott J."/>
            <person name="Pierce K.A."/>
            <person name="Xavier R.J."/>
            <person name="Alm E.J."/>
        </authorList>
    </citation>
    <scope>NUCLEOTIDE SEQUENCE [LARGE SCALE GENOMIC DNA]</scope>
    <source>
        <strain evidence="2 3">BIOML-A2</strain>
    </source>
</reference>
<dbReference type="EMBL" id="WNCL01000050">
    <property type="protein sequence ID" value="MTU44171.1"/>
    <property type="molecule type" value="Genomic_DNA"/>
</dbReference>
<proteinExistence type="predicted"/>
<dbReference type="PANTHER" id="PTHR34825">
    <property type="entry name" value="CONSERVED PROTEIN, WITH A WEAK D-GALACTARATE DEHYDRATASE/ALTRONATE HYDROLASE DOMAIN"/>
    <property type="match status" value="1"/>
</dbReference>
<dbReference type="AlphaFoldDB" id="A0A6I3S3C1"/>
<dbReference type="InterPro" id="IPR012547">
    <property type="entry name" value="PDDEXK_9"/>
</dbReference>
<accession>A0A6I3S3C1</accession>
<dbReference type="Proteomes" id="UP000462362">
    <property type="component" value="Unassembled WGS sequence"/>
</dbReference>
<feature type="domain" description="AAA-ATPase-like" evidence="1">
    <location>
        <begin position="10"/>
        <end position="206"/>
    </location>
</feature>
<protein>
    <submittedName>
        <fullName evidence="2">AAA family ATPase</fullName>
    </submittedName>
</protein>
<evidence type="ECO:0000259" key="1">
    <source>
        <dbReference type="Pfam" id="PF09820"/>
    </source>
</evidence>
<evidence type="ECO:0000313" key="3">
    <source>
        <dbReference type="Proteomes" id="UP000462362"/>
    </source>
</evidence>
<name>A0A6I3S3C1_9BURK</name>
<dbReference type="PANTHER" id="PTHR34825:SF1">
    <property type="entry name" value="AAA-ATPASE-LIKE DOMAIN-CONTAINING PROTEIN"/>
    <property type="match status" value="1"/>
</dbReference>
<dbReference type="Pfam" id="PF08011">
    <property type="entry name" value="PDDEXK_9"/>
    <property type="match status" value="1"/>
</dbReference>
<comment type="caution">
    <text evidence="2">The sequence shown here is derived from an EMBL/GenBank/DDBJ whole genome shotgun (WGS) entry which is preliminary data.</text>
</comment>
<evidence type="ECO:0000313" key="2">
    <source>
        <dbReference type="EMBL" id="MTU44171.1"/>
    </source>
</evidence>